<evidence type="ECO:0000259" key="2">
    <source>
        <dbReference type="Pfam" id="PF00534"/>
    </source>
</evidence>
<dbReference type="GO" id="GO:0016758">
    <property type="term" value="F:hexosyltransferase activity"/>
    <property type="evidence" value="ECO:0007669"/>
    <property type="project" value="TreeGrafter"/>
</dbReference>
<dbReference type="SUPFAM" id="SSF53756">
    <property type="entry name" value="UDP-Glycosyltransferase/glycogen phosphorylase"/>
    <property type="match status" value="1"/>
</dbReference>
<name>A0AAF0HBJ9_9HYPH</name>
<dbReference type="InterPro" id="IPR001296">
    <property type="entry name" value="Glyco_trans_1"/>
</dbReference>
<dbReference type="Proteomes" id="UP000298664">
    <property type="component" value="Chromosome Linear"/>
</dbReference>
<sequence>MDDYRTEEPLPSTDVEESYDRPVAETPSLRSLRVCMIGLRGIPDVQGGVEKHVEQLVSNLVDLGADVHVFARRNYVAEKEPYVWRGITVHPLWAPRNTRLEAILHTALALVKARFLHPDIVHIHAVGPSLVAPLARVLRLKVVVTHHGYDYDREKWGSVEKRILRLGEWAGMRFSHARIAIAKHIADRMQDDFSKTVHFIPNGVKVDTKSLDDDVLNEFGLTKGRYVLLVARLVAEKRQTDLIEAFSRAGLGNTKLVLVGGGDADSTYADDLHERAKANAQVVLTGPQQGRRLASLFANAGLFVLPSSHEGMPIALLEAMAYGLPVLASDIEANLALGLDEGSYFPLGNIEELSASLHSKMENANGLRQARQSGSRIMSKYNWRSIGLKTAEIYLSVARRRRGRYS</sequence>
<dbReference type="InterPro" id="IPR028098">
    <property type="entry name" value="Glyco_trans_4-like_N"/>
</dbReference>
<organism evidence="4 5">
    <name type="scientific">Agrobacterium larrymoorei</name>
    <dbReference type="NCBI Taxonomy" id="160699"/>
    <lineage>
        <taxon>Bacteria</taxon>
        <taxon>Pseudomonadati</taxon>
        <taxon>Pseudomonadota</taxon>
        <taxon>Alphaproteobacteria</taxon>
        <taxon>Hyphomicrobiales</taxon>
        <taxon>Rhizobiaceae</taxon>
        <taxon>Rhizobium/Agrobacterium group</taxon>
        <taxon>Agrobacterium</taxon>
    </lineage>
</organism>
<dbReference type="Gene3D" id="3.40.50.2000">
    <property type="entry name" value="Glycogen Phosphorylase B"/>
    <property type="match status" value="2"/>
</dbReference>
<accession>A0AAF0HBJ9</accession>
<gene>
    <name evidence="4" type="ORF">CFBP5477_015435</name>
</gene>
<evidence type="ECO:0000313" key="4">
    <source>
        <dbReference type="EMBL" id="WHA42667.1"/>
    </source>
</evidence>
<evidence type="ECO:0000259" key="3">
    <source>
        <dbReference type="Pfam" id="PF13439"/>
    </source>
</evidence>
<dbReference type="CDD" id="cd03801">
    <property type="entry name" value="GT4_PimA-like"/>
    <property type="match status" value="1"/>
</dbReference>
<dbReference type="Pfam" id="PF00534">
    <property type="entry name" value="Glycos_transf_1"/>
    <property type="match status" value="1"/>
</dbReference>
<protein>
    <submittedName>
        <fullName evidence="4">Glycosyltransferase family 4 protein</fullName>
        <ecNumber evidence="4">2.4.-.-</ecNumber>
    </submittedName>
</protein>
<evidence type="ECO:0000256" key="1">
    <source>
        <dbReference type="SAM" id="MobiDB-lite"/>
    </source>
</evidence>
<evidence type="ECO:0000313" key="5">
    <source>
        <dbReference type="Proteomes" id="UP000298664"/>
    </source>
</evidence>
<feature type="region of interest" description="Disordered" evidence="1">
    <location>
        <begin position="1"/>
        <end position="23"/>
    </location>
</feature>
<dbReference type="EMBL" id="CP124734">
    <property type="protein sequence ID" value="WHA42667.1"/>
    <property type="molecule type" value="Genomic_DNA"/>
</dbReference>
<proteinExistence type="predicted"/>
<dbReference type="EC" id="2.4.-.-" evidence="4"/>
<reference evidence="4" key="1">
    <citation type="submission" date="2023-05" db="EMBL/GenBank/DDBJ databases">
        <title>Complete genome sequence of Agrobacterium larrymoorei CFBP5477.</title>
        <authorList>
            <person name="Yen H.-C."/>
            <person name="Chou L."/>
            <person name="Lin Y.-C."/>
            <person name="Lai E.-M."/>
            <person name="Kuo C.-H."/>
        </authorList>
    </citation>
    <scope>NUCLEOTIDE SEQUENCE</scope>
    <source>
        <strain evidence="4">CFBP5477</strain>
    </source>
</reference>
<dbReference type="RefSeq" id="WP_234882922.1">
    <property type="nucleotide sequence ID" value="NZ_CP124734.1"/>
</dbReference>
<dbReference type="Pfam" id="PF13439">
    <property type="entry name" value="Glyco_transf_4"/>
    <property type="match status" value="1"/>
</dbReference>
<dbReference type="PANTHER" id="PTHR45947:SF3">
    <property type="entry name" value="SULFOQUINOVOSYL TRANSFERASE SQD2"/>
    <property type="match status" value="1"/>
</dbReference>
<dbReference type="PANTHER" id="PTHR45947">
    <property type="entry name" value="SULFOQUINOVOSYL TRANSFERASE SQD2"/>
    <property type="match status" value="1"/>
</dbReference>
<feature type="domain" description="Glycosyl transferase family 1" evidence="2">
    <location>
        <begin position="222"/>
        <end position="364"/>
    </location>
</feature>
<dbReference type="AlphaFoldDB" id="A0AAF0HBJ9"/>
<dbReference type="InterPro" id="IPR050194">
    <property type="entry name" value="Glycosyltransferase_grp1"/>
</dbReference>
<keyword evidence="4" id="KW-0808">Transferase</keyword>
<keyword evidence="4" id="KW-0328">Glycosyltransferase</keyword>
<feature type="domain" description="Glycosyltransferase subfamily 4-like N-terminal" evidence="3">
    <location>
        <begin position="47"/>
        <end position="207"/>
    </location>
</feature>